<name>L0E826_THECK</name>
<dbReference type="PANTHER" id="PTHR43156">
    <property type="entry name" value="STAGE II SPORULATION PROTEIN E-RELATED"/>
    <property type="match status" value="1"/>
</dbReference>
<dbReference type="eggNOG" id="COG2172">
    <property type="taxonomic scope" value="Bacteria"/>
</dbReference>
<dbReference type="KEGG" id="tco:Theco_0212"/>
<keyword evidence="4" id="KW-0732">Signal</keyword>
<accession>L0E826</accession>
<evidence type="ECO:0000259" key="5">
    <source>
        <dbReference type="SMART" id="SM00331"/>
    </source>
</evidence>
<dbReference type="SUPFAM" id="SSF81606">
    <property type="entry name" value="PP2C-like"/>
    <property type="match status" value="1"/>
</dbReference>
<dbReference type="HOGENOM" id="CLU_522661_0_0_9"/>
<dbReference type="Gene3D" id="3.30.565.10">
    <property type="entry name" value="Histidine kinase-like ATPase, C-terminal domain"/>
    <property type="match status" value="1"/>
</dbReference>
<protein>
    <submittedName>
        <fullName evidence="6">Stage II sporulation protein E (SpoIIE)</fullName>
    </submittedName>
</protein>
<dbReference type="CDD" id="cd16936">
    <property type="entry name" value="HATPase_RsbW-like"/>
    <property type="match status" value="1"/>
</dbReference>
<evidence type="ECO:0000313" key="6">
    <source>
        <dbReference type="EMBL" id="AGA56458.1"/>
    </source>
</evidence>
<feature type="region of interest" description="Disordered" evidence="2">
    <location>
        <begin position="65"/>
        <end position="125"/>
    </location>
</feature>
<dbReference type="AlphaFoldDB" id="L0E826"/>
<evidence type="ECO:0000256" key="4">
    <source>
        <dbReference type="SAM" id="SignalP"/>
    </source>
</evidence>
<dbReference type="Gene3D" id="3.60.40.10">
    <property type="entry name" value="PPM-type phosphatase domain"/>
    <property type="match status" value="1"/>
</dbReference>
<dbReference type="RefSeq" id="WP_015253225.1">
    <property type="nucleotide sequence ID" value="NC_019897.1"/>
</dbReference>
<keyword evidence="3" id="KW-0812">Transmembrane</keyword>
<dbReference type="GO" id="GO:0016791">
    <property type="term" value="F:phosphatase activity"/>
    <property type="evidence" value="ECO:0007669"/>
    <property type="project" value="TreeGrafter"/>
</dbReference>
<feature type="signal peptide" evidence="4">
    <location>
        <begin position="1"/>
        <end position="28"/>
    </location>
</feature>
<dbReference type="Pfam" id="PF13581">
    <property type="entry name" value="HATPase_c_2"/>
    <property type="match status" value="1"/>
</dbReference>
<dbReference type="InterPro" id="IPR052016">
    <property type="entry name" value="Bact_Sigma-Reg"/>
</dbReference>
<dbReference type="SUPFAM" id="SSF55874">
    <property type="entry name" value="ATPase domain of HSP90 chaperone/DNA topoisomerase II/histidine kinase"/>
    <property type="match status" value="1"/>
</dbReference>
<dbReference type="STRING" id="717605.Theco_0212"/>
<dbReference type="EMBL" id="CP003255">
    <property type="protein sequence ID" value="AGA56458.1"/>
    <property type="molecule type" value="Genomic_DNA"/>
</dbReference>
<dbReference type="SMART" id="SM00331">
    <property type="entry name" value="PP2C_SIG"/>
    <property type="match status" value="1"/>
</dbReference>
<gene>
    <name evidence="6" type="ordered locus">Theco_0212</name>
</gene>
<feature type="transmembrane region" description="Helical" evidence="3">
    <location>
        <begin position="39"/>
        <end position="60"/>
    </location>
</feature>
<reference evidence="7" key="1">
    <citation type="submission" date="2012-01" db="EMBL/GenBank/DDBJ databases">
        <title>Complete sequence of chromosome of Thermobacillus composti KWC4.</title>
        <authorList>
            <person name="Lucas S."/>
            <person name="Han J."/>
            <person name="Lapidus A."/>
            <person name="Cheng J.-F."/>
            <person name="Goodwin L."/>
            <person name="Pitluck S."/>
            <person name="Peters L."/>
            <person name="Ovchinnikova G."/>
            <person name="Teshima H."/>
            <person name="Detter J.C."/>
            <person name="Han C."/>
            <person name="Tapia R."/>
            <person name="Land M."/>
            <person name="Hauser L."/>
            <person name="Kyrpides N."/>
            <person name="Ivanova N."/>
            <person name="Pagani I."/>
            <person name="Anderson I."/>
            <person name="Woyke T."/>
        </authorList>
    </citation>
    <scope>NUCLEOTIDE SEQUENCE [LARGE SCALE GENOMIC DNA]</scope>
    <source>
        <strain evidence="7">DSM 18247 / JCM 13945 / KWC4</strain>
    </source>
</reference>
<keyword evidence="3" id="KW-0472">Membrane</keyword>
<dbReference type="InterPro" id="IPR001932">
    <property type="entry name" value="PPM-type_phosphatase-like_dom"/>
</dbReference>
<keyword evidence="1" id="KW-0378">Hydrolase</keyword>
<dbReference type="Pfam" id="PF07228">
    <property type="entry name" value="SpoIIE"/>
    <property type="match status" value="1"/>
</dbReference>
<proteinExistence type="predicted"/>
<keyword evidence="7" id="KW-1185">Reference proteome</keyword>
<feature type="compositionally biased region" description="Low complexity" evidence="2">
    <location>
        <begin position="93"/>
        <end position="125"/>
    </location>
</feature>
<evidence type="ECO:0000256" key="1">
    <source>
        <dbReference type="ARBA" id="ARBA00022801"/>
    </source>
</evidence>
<sequence>MGKLRSRARKAGTAFVLLLAGAAAGWTAAALLPHDAAAAAAAALLAAAAGAAGWAACSVVRRKARPRGAEGLRPDEPEEPEQPKRPEQPIGREPAAPGPAEAAPAGEEPMASESAESGGGISRLSGSGEPLAAELRLALEVQRKWQPPVDLRLGLCRVTARSRQAAEVGGDLFDAVVLDDAVVAVLIGDVPGKGLQAAFMVPALLLLFRSEVKQGGGPAALLERMNRVLAGLSAESLTAVGVTLGIGLLDVQTGEMRYAGAGHPAPYLALPGTEPRQLDSSSLPLGMNAEETYRETVFRFAPGERFVLYTDGIIEDAGPDGEMYGFERLEAELANWPADVPAADWMERLLDSQESREAYRRDDRTLLVVEYTAGKAGRRAELRERSWRVPSVPGCERSVAAELAAMLREHWSESGRTDDIVTCVAEAVMNAAEHGNGFDEAKTVTIQTHFGHAIMVCRIRDEGPGFDFAAKLAGGRAEVDHEYGRGWGLRLIDELTDYWITTKDQHGFCVEMYFLSHHRQS</sequence>
<organism evidence="6 7">
    <name type="scientific">Thermobacillus composti (strain DSM 18247 / JCM 13945 / KWC4)</name>
    <dbReference type="NCBI Taxonomy" id="717605"/>
    <lineage>
        <taxon>Bacteria</taxon>
        <taxon>Bacillati</taxon>
        <taxon>Bacillota</taxon>
        <taxon>Bacilli</taxon>
        <taxon>Bacillales</taxon>
        <taxon>Paenibacillaceae</taxon>
        <taxon>Thermobacillus</taxon>
    </lineage>
</organism>
<dbReference type="PANTHER" id="PTHR43156:SF2">
    <property type="entry name" value="STAGE II SPORULATION PROTEIN E"/>
    <property type="match status" value="1"/>
</dbReference>
<evidence type="ECO:0000313" key="7">
    <source>
        <dbReference type="Proteomes" id="UP000010795"/>
    </source>
</evidence>
<feature type="compositionally biased region" description="Basic and acidic residues" evidence="2">
    <location>
        <begin position="67"/>
        <end position="87"/>
    </location>
</feature>
<dbReference type="InterPro" id="IPR036457">
    <property type="entry name" value="PPM-type-like_dom_sf"/>
</dbReference>
<dbReference type="InterPro" id="IPR003594">
    <property type="entry name" value="HATPase_dom"/>
</dbReference>
<dbReference type="Proteomes" id="UP000010795">
    <property type="component" value="Chromosome"/>
</dbReference>
<dbReference type="eggNOG" id="COG2208">
    <property type="taxonomic scope" value="Bacteria"/>
</dbReference>
<evidence type="ECO:0000256" key="3">
    <source>
        <dbReference type="SAM" id="Phobius"/>
    </source>
</evidence>
<keyword evidence="3" id="KW-1133">Transmembrane helix</keyword>
<dbReference type="InterPro" id="IPR036890">
    <property type="entry name" value="HATPase_C_sf"/>
</dbReference>
<feature type="chain" id="PRO_5039573246" evidence="4">
    <location>
        <begin position="29"/>
        <end position="521"/>
    </location>
</feature>
<feature type="domain" description="PPM-type phosphatase" evidence="5">
    <location>
        <begin position="151"/>
        <end position="371"/>
    </location>
</feature>
<evidence type="ECO:0000256" key="2">
    <source>
        <dbReference type="SAM" id="MobiDB-lite"/>
    </source>
</evidence>
<dbReference type="OrthoDB" id="311592at2"/>